<feature type="transmembrane region" description="Helical" evidence="4">
    <location>
        <begin position="215"/>
        <end position="235"/>
    </location>
</feature>
<evidence type="ECO:0000256" key="4">
    <source>
        <dbReference type="SAM" id="Phobius"/>
    </source>
</evidence>
<keyword evidence="4" id="KW-0812">Transmembrane</keyword>
<dbReference type="CDD" id="cd01852">
    <property type="entry name" value="AIG1"/>
    <property type="match status" value="1"/>
</dbReference>
<dbReference type="PROSITE" id="PS51720">
    <property type="entry name" value="G_AIG1"/>
    <property type="match status" value="1"/>
</dbReference>
<evidence type="ECO:0000256" key="2">
    <source>
        <dbReference type="ARBA" id="ARBA00022741"/>
    </source>
</evidence>
<dbReference type="PANTHER" id="PTHR10903">
    <property type="entry name" value="GTPASE, IMAP FAMILY MEMBER-RELATED"/>
    <property type="match status" value="1"/>
</dbReference>
<dbReference type="Pfam" id="PF04548">
    <property type="entry name" value="AIG1"/>
    <property type="match status" value="1"/>
</dbReference>
<comment type="similarity">
    <text evidence="1">Belongs to the TRAFAC class TrmE-Era-EngA-EngB-Septin-like GTPase superfamily. AIG1/Toc34/Toc159-like paraseptin GTPase family. IAN subfamily.</text>
</comment>
<dbReference type="Gene3D" id="3.40.50.300">
    <property type="entry name" value="P-loop containing nucleotide triphosphate hydrolases"/>
    <property type="match status" value="1"/>
</dbReference>
<reference evidence="6" key="3">
    <citation type="submission" date="2025-09" db="UniProtKB">
        <authorList>
            <consortium name="Ensembl"/>
        </authorList>
    </citation>
    <scope>IDENTIFICATION</scope>
</reference>
<evidence type="ECO:0000313" key="7">
    <source>
        <dbReference type="Proteomes" id="UP000472271"/>
    </source>
</evidence>
<dbReference type="Ensembl" id="ENSSORT00005009038.1">
    <property type="protein sequence ID" value="ENSSORP00005008737.1"/>
    <property type="gene ID" value="ENSSORG00005004820.1"/>
</dbReference>
<proteinExistence type="inferred from homology"/>
<dbReference type="SUPFAM" id="SSF52540">
    <property type="entry name" value="P-loop containing nucleoside triphosphate hydrolases"/>
    <property type="match status" value="1"/>
</dbReference>
<protein>
    <recommendedName>
        <fullName evidence="5">AIG1-type G domain-containing protein</fullName>
    </recommendedName>
</protein>
<evidence type="ECO:0000259" key="5">
    <source>
        <dbReference type="PROSITE" id="PS51720"/>
    </source>
</evidence>
<keyword evidence="3" id="KW-0342">GTP-binding</keyword>
<dbReference type="InterPro" id="IPR027417">
    <property type="entry name" value="P-loop_NTPase"/>
</dbReference>
<reference evidence="6" key="2">
    <citation type="submission" date="2025-08" db="UniProtKB">
        <authorList>
            <consortium name="Ensembl"/>
        </authorList>
    </citation>
    <scope>IDENTIFICATION</scope>
</reference>
<accession>A0A672YWC7</accession>
<dbReference type="InParanoid" id="A0A672YWC7"/>
<keyword evidence="2" id="KW-0547">Nucleotide-binding</keyword>
<sequence length="237" mass="26887">MANPTREELRIVMVGKTGVGKSETGNTILGRQCFESKFSAVSLTAECSKGVSSRDRQKVAVIDTPGLFDTKVNQEKTKKDIAQCISFSSPGPHVFLVVIRLGRFTQEEHSTVQMIQEMFGSAADKYSMVLFTHGDLLHNTTVEEFMKDCPELQEVVRRCNGQYHVFNNMLTDRSQVTELLMKIRNIVQKNGGSHYTTEMFQEVERTIEEEKLHSLHMVFVLPLFFFSILFCSSTLTE</sequence>
<dbReference type="InterPro" id="IPR045058">
    <property type="entry name" value="GIMA/IAN/Toc"/>
</dbReference>
<dbReference type="Proteomes" id="UP000472271">
    <property type="component" value="Chromosome 4"/>
</dbReference>
<dbReference type="PANTHER" id="PTHR10903:SF112">
    <property type="entry name" value="SI:CH211-113E8.5"/>
    <property type="match status" value="1"/>
</dbReference>
<name>A0A672YWC7_9TELE</name>
<evidence type="ECO:0000256" key="3">
    <source>
        <dbReference type="ARBA" id="ARBA00023134"/>
    </source>
</evidence>
<keyword evidence="4" id="KW-1133">Transmembrane helix</keyword>
<keyword evidence="4" id="KW-0472">Membrane</keyword>
<dbReference type="InterPro" id="IPR006703">
    <property type="entry name" value="G_AIG1"/>
</dbReference>
<dbReference type="GO" id="GO:0005525">
    <property type="term" value="F:GTP binding"/>
    <property type="evidence" value="ECO:0007669"/>
    <property type="project" value="UniProtKB-KW"/>
</dbReference>
<dbReference type="FunFam" id="3.40.50.300:FF:000366">
    <property type="entry name" value="GTPase, IMAP family member 2"/>
    <property type="match status" value="1"/>
</dbReference>
<keyword evidence="7" id="KW-1185">Reference proteome</keyword>
<reference evidence="6" key="1">
    <citation type="submission" date="2019-06" db="EMBL/GenBank/DDBJ databases">
        <authorList>
            <consortium name="Wellcome Sanger Institute Data Sharing"/>
        </authorList>
    </citation>
    <scope>NUCLEOTIDE SEQUENCE [LARGE SCALE GENOMIC DNA]</scope>
</reference>
<evidence type="ECO:0000256" key="1">
    <source>
        <dbReference type="ARBA" id="ARBA00008535"/>
    </source>
</evidence>
<evidence type="ECO:0000313" key="6">
    <source>
        <dbReference type="Ensembl" id="ENSSORP00005008737.1"/>
    </source>
</evidence>
<feature type="domain" description="AIG1-type G" evidence="5">
    <location>
        <begin position="6"/>
        <end position="204"/>
    </location>
</feature>
<organism evidence="6 7">
    <name type="scientific">Sphaeramia orbicularis</name>
    <name type="common">orbiculate cardinalfish</name>
    <dbReference type="NCBI Taxonomy" id="375764"/>
    <lineage>
        <taxon>Eukaryota</taxon>
        <taxon>Metazoa</taxon>
        <taxon>Chordata</taxon>
        <taxon>Craniata</taxon>
        <taxon>Vertebrata</taxon>
        <taxon>Euteleostomi</taxon>
        <taxon>Actinopterygii</taxon>
        <taxon>Neopterygii</taxon>
        <taxon>Teleostei</taxon>
        <taxon>Neoteleostei</taxon>
        <taxon>Acanthomorphata</taxon>
        <taxon>Gobiaria</taxon>
        <taxon>Kurtiformes</taxon>
        <taxon>Apogonoidei</taxon>
        <taxon>Apogonidae</taxon>
        <taxon>Apogoninae</taxon>
        <taxon>Sphaeramia</taxon>
    </lineage>
</organism>
<dbReference type="AlphaFoldDB" id="A0A672YWC7"/>